<gene>
    <name evidence="2" type="ORF">ALTATR162_LOCUS237</name>
</gene>
<keyword evidence="3" id="KW-1185">Reference proteome</keyword>
<feature type="region of interest" description="Disordered" evidence="1">
    <location>
        <begin position="365"/>
        <end position="385"/>
    </location>
</feature>
<sequence length="922" mass="102780">MSTFILSRLFSLRHSDRVTASVPASASTEAETPTWQRIGKAHHHLLEELENLYWIGVEHELESVLLALRAWQRPENSKVELDDERDSFVHGFDTFIDQVSEDGRQFAEHIASSKKENYQIKPPTYIEALAQNAQEKATEARTVKLKQEIRRDVEIVAEGEAQKPLLRRRVGSLMRALGLLDIEKMVEHRPPLNRLSFWKRPAVPQLQLDRFSKTGIPVLAPSRCTNCDIIIRGSMYCRTEAGTKDQVCEECYLREFKGISSFAKTYKHCILNDIIDARVSRKICMCEQVPHYDSRGMKLSLFPVEKEAKHRKNGVGKVECGLLKLGEMVAEAKYDGMRTITTRPITKGSKDKKGKLAPAETVRIQQGGHRPKTIEKESQHGPDRTAATGTAIALEEAEADEDIPFFLKEFAERYPFGNVHMALRIGPVLIENGGKHDEEKAVISLRNPPVLHCADSLRRSRALALFDNPDRELWCQDRPRNFKRYKCVMKQVVGTPFTGVLDKDLEEGIISSLLSASKFAFDDPGLAHDKRKEWLKQLLCPIMRNLRELLQRPLAIYLDSITSQLLSPSTKLAWSISNNNCQNFADAIISLNTFGSLIAPPSPSNIPLYLLSFVTRPAGYNKPVIKSKFDVPNGLTEEYLLRFRFGRHDDADIIDTLQEYWYDWGCFGKHLYPYSELFGWDCTEAFRRYPVTCGDCNLSKHVWAFPFDSWNISSLHLTRDRWNYPPGQGRTTMSDKDWMKNRLLAICAQDKLSLVAIAMARNPNFRRRTEWLHKQNNPALDRLKLGGIHRAQPFSHYYEQGKYQHYFIASWAHLKLDDQIAEYELLRDGRLKLPDVEFAPRLYQGQSLSSILAVAGMGGAMGAGFGGGSGGDGGNAGGNCATGCGSASACGSSGDGGGGDGGSGGGGGCGGGCGGGGCGGGG</sequence>
<dbReference type="RefSeq" id="XP_043163765.1">
    <property type="nucleotide sequence ID" value="XM_043307830.1"/>
</dbReference>
<name>A0A8J2MUM6_9PLEO</name>
<evidence type="ECO:0000313" key="2">
    <source>
        <dbReference type="EMBL" id="CAG5137878.1"/>
    </source>
</evidence>
<dbReference type="AlphaFoldDB" id="A0A8J2MUM6"/>
<organism evidence="2 3">
    <name type="scientific">Alternaria atra</name>
    <dbReference type="NCBI Taxonomy" id="119953"/>
    <lineage>
        <taxon>Eukaryota</taxon>
        <taxon>Fungi</taxon>
        <taxon>Dikarya</taxon>
        <taxon>Ascomycota</taxon>
        <taxon>Pezizomycotina</taxon>
        <taxon>Dothideomycetes</taxon>
        <taxon>Pleosporomycetidae</taxon>
        <taxon>Pleosporales</taxon>
        <taxon>Pleosporineae</taxon>
        <taxon>Pleosporaceae</taxon>
        <taxon>Alternaria</taxon>
        <taxon>Alternaria sect. Ulocladioides</taxon>
    </lineage>
</organism>
<accession>A0A8J2MUM6</accession>
<dbReference type="OrthoDB" id="4455544at2759"/>
<dbReference type="EMBL" id="CAJRGZ010000012">
    <property type="protein sequence ID" value="CAG5137878.1"/>
    <property type="molecule type" value="Genomic_DNA"/>
</dbReference>
<dbReference type="Proteomes" id="UP000676310">
    <property type="component" value="Unassembled WGS sequence"/>
</dbReference>
<proteinExistence type="predicted"/>
<dbReference type="GeneID" id="67013807"/>
<feature type="compositionally biased region" description="Basic and acidic residues" evidence="1">
    <location>
        <begin position="372"/>
        <end position="383"/>
    </location>
</feature>
<reference evidence="2" key="1">
    <citation type="submission" date="2021-05" db="EMBL/GenBank/DDBJ databases">
        <authorList>
            <person name="Stam R."/>
        </authorList>
    </citation>
    <scope>NUCLEOTIDE SEQUENCE</scope>
    <source>
        <strain evidence="2">CS162</strain>
    </source>
</reference>
<evidence type="ECO:0000256" key="1">
    <source>
        <dbReference type="SAM" id="MobiDB-lite"/>
    </source>
</evidence>
<evidence type="ECO:0000313" key="3">
    <source>
        <dbReference type="Proteomes" id="UP000676310"/>
    </source>
</evidence>
<protein>
    <submittedName>
        <fullName evidence="2">Uncharacterized protein</fullName>
    </submittedName>
</protein>
<comment type="caution">
    <text evidence="2">The sequence shown here is derived from an EMBL/GenBank/DDBJ whole genome shotgun (WGS) entry which is preliminary data.</text>
</comment>